<dbReference type="Pfam" id="PF07714">
    <property type="entry name" value="PK_Tyr_Ser-Thr"/>
    <property type="match status" value="1"/>
</dbReference>
<dbReference type="GO" id="GO:0043235">
    <property type="term" value="C:receptor complex"/>
    <property type="evidence" value="ECO:0007669"/>
    <property type="project" value="TreeGrafter"/>
</dbReference>
<evidence type="ECO:0000256" key="2">
    <source>
        <dbReference type="ARBA" id="ARBA00022443"/>
    </source>
</evidence>
<evidence type="ECO:0000256" key="1">
    <source>
        <dbReference type="ARBA" id="ARBA00004496"/>
    </source>
</evidence>
<dbReference type="EMBL" id="CAJOBG010006111">
    <property type="protein sequence ID" value="CAF4176478.1"/>
    <property type="molecule type" value="Genomic_DNA"/>
</dbReference>
<dbReference type="InterPro" id="IPR001452">
    <property type="entry name" value="SH3_domain"/>
</dbReference>
<comment type="caution">
    <text evidence="7">The sequence shown here is derived from an EMBL/GenBank/DDBJ whole genome shotgun (WGS) entry which is preliminary data.</text>
</comment>
<dbReference type="AlphaFoldDB" id="A0A819ZLS7"/>
<dbReference type="GO" id="GO:0004714">
    <property type="term" value="F:transmembrane receptor protein tyrosine kinase activity"/>
    <property type="evidence" value="ECO:0007669"/>
    <property type="project" value="TreeGrafter"/>
</dbReference>
<feature type="domain" description="SH3" evidence="5">
    <location>
        <begin position="100"/>
        <end position="160"/>
    </location>
</feature>
<dbReference type="SUPFAM" id="SSF50044">
    <property type="entry name" value="SH3-domain"/>
    <property type="match status" value="1"/>
</dbReference>
<comment type="subcellular location">
    <subcellularLocation>
        <location evidence="1">Cytoplasm</location>
    </subcellularLocation>
</comment>
<dbReference type="Gene3D" id="1.10.510.10">
    <property type="entry name" value="Transferase(Phosphotransferase) domain 1"/>
    <property type="match status" value="1"/>
</dbReference>
<evidence type="ECO:0000256" key="3">
    <source>
        <dbReference type="ARBA" id="ARBA00022490"/>
    </source>
</evidence>
<dbReference type="InterPro" id="IPR011009">
    <property type="entry name" value="Kinase-like_dom_sf"/>
</dbReference>
<dbReference type="InterPro" id="IPR015116">
    <property type="entry name" value="Cdc42-bd-like"/>
</dbReference>
<keyword evidence="3" id="KW-0963">Cytoplasm</keyword>
<dbReference type="PANTHER" id="PTHR24416">
    <property type="entry name" value="TYROSINE-PROTEIN KINASE RECEPTOR"/>
    <property type="match status" value="1"/>
</dbReference>
<evidence type="ECO:0000259" key="5">
    <source>
        <dbReference type="PROSITE" id="PS50002"/>
    </source>
</evidence>
<dbReference type="Gene3D" id="4.10.680.10">
    <property type="entry name" value="Cdc42-like binding domain"/>
    <property type="match status" value="1"/>
</dbReference>
<feature type="domain" description="Protein kinase" evidence="6">
    <location>
        <begin position="1"/>
        <end position="97"/>
    </location>
</feature>
<dbReference type="GO" id="GO:0007169">
    <property type="term" value="P:cell surface receptor protein tyrosine kinase signaling pathway"/>
    <property type="evidence" value="ECO:0007669"/>
    <property type="project" value="TreeGrafter"/>
</dbReference>
<evidence type="ECO:0000313" key="7">
    <source>
        <dbReference type="EMBL" id="CAF4176478.1"/>
    </source>
</evidence>
<dbReference type="InterPro" id="IPR036028">
    <property type="entry name" value="SH3-like_dom_sf"/>
</dbReference>
<dbReference type="GO" id="GO:0005737">
    <property type="term" value="C:cytoplasm"/>
    <property type="evidence" value="ECO:0007669"/>
    <property type="project" value="UniProtKB-SubCell"/>
</dbReference>
<dbReference type="Proteomes" id="UP000663866">
    <property type="component" value="Unassembled WGS sequence"/>
</dbReference>
<evidence type="ECO:0008006" key="9">
    <source>
        <dbReference type="Google" id="ProtNLM"/>
    </source>
</evidence>
<feature type="non-terminal residue" evidence="7">
    <location>
        <position position="1"/>
    </location>
</feature>
<dbReference type="PROSITE" id="PS50002">
    <property type="entry name" value="SH3"/>
    <property type="match status" value="1"/>
</dbReference>
<reference evidence="7" key="1">
    <citation type="submission" date="2021-02" db="EMBL/GenBank/DDBJ databases">
        <authorList>
            <person name="Nowell W R."/>
        </authorList>
    </citation>
    <scope>NUCLEOTIDE SEQUENCE</scope>
</reference>
<protein>
    <recommendedName>
        <fullName evidence="9">Non-specific protein-tyrosine kinase</fullName>
    </recommendedName>
</protein>
<dbReference type="GO" id="GO:0005886">
    <property type="term" value="C:plasma membrane"/>
    <property type="evidence" value="ECO:0007669"/>
    <property type="project" value="TreeGrafter"/>
</dbReference>
<organism evidence="7 8">
    <name type="scientific">Rotaria magnacalcarata</name>
    <dbReference type="NCBI Taxonomy" id="392030"/>
    <lineage>
        <taxon>Eukaryota</taxon>
        <taxon>Metazoa</taxon>
        <taxon>Spiralia</taxon>
        <taxon>Gnathifera</taxon>
        <taxon>Rotifera</taxon>
        <taxon>Eurotatoria</taxon>
        <taxon>Bdelloidea</taxon>
        <taxon>Philodinida</taxon>
        <taxon>Philodinidae</taxon>
        <taxon>Rotaria</taxon>
    </lineage>
</organism>
<dbReference type="SMART" id="SM00219">
    <property type="entry name" value="TyrKc"/>
    <property type="match status" value="1"/>
</dbReference>
<dbReference type="Gene3D" id="2.30.30.40">
    <property type="entry name" value="SH3 Domains"/>
    <property type="match status" value="1"/>
</dbReference>
<dbReference type="GO" id="GO:0005524">
    <property type="term" value="F:ATP binding"/>
    <property type="evidence" value="ECO:0007669"/>
    <property type="project" value="InterPro"/>
</dbReference>
<sequence length="218" mass="25059">MFTLTHRCAPESLRRQEFSSSSDVWMFAVTVWEIFTLCIEDPWFGLSVPEILNALEELGERLRCPELCPPSIYSLLLLCWSLNPNDRPKFSKINSRLNQSRPIQYRVTRDNKQINQLTLLRGDTISVFDSYVDKPIWKGQNHRTQKVGLFPRICLSSTTTNTNEKISWPVRGSFIHTGHSDGTGQGSSWGKIDKIDETILSNPIITPINRNERHDNVQ</sequence>
<keyword evidence="2 4" id="KW-0728">SH3 domain</keyword>
<gene>
    <name evidence="7" type="ORF">OVN521_LOCUS25019</name>
</gene>
<dbReference type="Pfam" id="PF09027">
    <property type="entry name" value="GTPase_binding"/>
    <property type="match status" value="1"/>
</dbReference>
<evidence type="ECO:0000313" key="8">
    <source>
        <dbReference type="Proteomes" id="UP000663866"/>
    </source>
</evidence>
<dbReference type="InterPro" id="IPR001245">
    <property type="entry name" value="Ser-Thr/Tyr_kinase_cat_dom"/>
</dbReference>
<dbReference type="PANTHER" id="PTHR24416:SF611">
    <property type="entry name" value="TYROSINE-PROTEIN KINASE TRANSMEMBRANE RECEPTOR ROR"/>
    <property type="match status" value="1"/>
</dbReference>
<evidence type="ECO:0000259" key="6">
    <source>
        <dbReference type="PROSITE" id="PS50011"/>
    </source>
</evidence>
<dbReference type="InterPro" id="IPR020635">
    <property type="entry name" value="Tyr_kinase_cat_dom"/>
</dbReference>
<evidence type="ECO:0000256" key="4">
    <source>
        <dbReference type="PROSITE-ProRule" id="PRU00192"/>
    </source>
</evidence>
<name>A0A819ZLS7_9BILA</name>
<dbReference type="SUPFAM" id="SSF56112">
    <property type="entry name" value="Protein kinase-like (PK-like)"/>
    <property type="match status" value="1"/>
</dbReference>
<keyword evidence="8" id="KW-1185">Reference proteome</keyword>
<dbReference type="InterPro" id="IPR050122">
    <property type="entry name" value="RTK"/>
</dbReference>
<dbReference type="InterPro" id="IPR037085">
    <property type="entry name" value="Cdc42-bd-like_dom_sf"/>
</dbReference>
<dbReference type="InterPro" id="IPR000719">
    <property type="entry name" value="Prot_kinase_dom"/>
</dbReference>
<proteinExistence type="predicted"/>
<dbReference type="PROSITE" id="PS50011">
    <property type="entry name" value="PROTEIN_KINASE_DOM"/>
    <property type="match status" value="1"/>
</dbReference>
<accession>A0A819ZLS7</accession>